<proteinExistence type="inferred from homology"/>
<protein>
    <recommendedName>
        <fullName evidence="4 14">Undecaprenyl-diphosphatase</fullName>
        <ecNumber evidence="3 14">3.6.1.27</ecNumber>
    </recommendedName>
    <alternativeName>
        <fullName evidence="12 14">Bacitracin resistance protein</fullName>
    </alternativeName>
    <alternativeName>
        <fullName evidence="11 14">Undecaprenyl pyrophosphate phosphatase</fullName>
    </alternativeName>
</protein>
<evidence type="ECO:0000256" key="9">
    <source>
        <dbReference type="ARBA" id="ARBA00023136"/>
    </source>
</evidence>
<evidence type="ECO:0000256" key="3">
    <source>
        <dbReference type="ARBA" id="ARBA00012374"/>
    </source>
</evidence>
<keyword evidence="5 14" id="KW-1003">Cell membrane</keyword>
<dbReference type="GO" id="GO:0005886">
    <property type="term" value="C:plasma membrane"/>
    <property type="evidence" value="ECO:0007669"/>
    <property type="project" value="UniProtKB-SubCell"/>
</dbReference>
<evidence type="ECO:0000256" key="1">
    <source>
        <dbReference type="ARBA" id="ARBA00004651"/>
    </source>
</evidence>
<dbReference type="AlphaFoldDB" id="J4WVV1"/>
<evidence type="ECO:0000256" key="5">
    <source>
        <dbReference type="ARBA" id="ARBA00022475"/>
    </source>
</evidence>
<evidence type="ECO:0000256" key="7">
    <source>
        <dbReference type="ARBA" id="ARBA00022801"/>
    </source>
</evidence>
<evidence type="ECO:0000313" key="16">
    <source>
        <dbReference type="Proteomes" id="UP000010116"/>
    </source>
</evidence>
<keyword evidence="14" id="KW-0133">Cell shape</keyword>
<evidence type="ECO:0000256" key="11">
    <source>
        <dbReference type="ARBA" id="ARBA00032707"/>
    </source>
</evidence>
<accession>J4WVV1</accession>
<dbReference type="HOGENOM" id="CLU_060296_2_0_6"/>
<feature type="transmembrane region" description="Helical" evidence="14">
    <location>
        <begin position="41"/>
        <end position="60"/>
    </location>
</feature>
<dbReference type="EMBL" id="JH611193">
    <property type="protein sequence ID" value="EJP72455.1"/>
    <property type="molecule type" value="Genomic_DNA"/>
</dbReference>
<sequence length="263" mass="28702">MELILLSVLLAIIQGLTEFLPISSSAHLLLPSLIFGFQDLGLSFDIATHVGTLTAVIYFFRKEIYSMILSLNPKSNNHDDRKLTLFLCISTIPIVLVGLLVGDQIQARLFDISTIAIANILFAGILLIAYLSNKTSKSLYQLTLASAILIGCFQIFALIPGASRSGVTITAALFVGLSLKDSAKYSFLLGIPTILGALVFLIKDLLDGGLSIDINILLLGFIVSSIIAFYTIKIFLKFVEKIGIYPFVIYRFILGLILILLLL</sequence>
<evidence type="ECO:0000256" key="4">
    <source>
        <dbReference type="ARBA" id="ARBA00021581"/>
    </source>
</evidence>
<feature type="transmembrane region" description="Helical" evidence="14">
    <location>
        <begin position="83"/>
        <end position="101"/>
    </location>
</feature>
<keyword evidence="14" id="KW-0961">Cell wall biogenesis/degradation</keyword>
<dbReference type="Pfam" id="PF02673">
    <property type="entry name" value="BacA"/>
    <property type="match status" value="1"/>
</dbReference>
<dbReference type="InterPro" id="IPR003824">
    <property type="entry name" value="UppP"/>
</dbReference>
<evidence type="ECO:0000256" key="8">
    <source>
        <dbReference type="ARBA" id="ARBA00022989"/>
    </source>
</evidence>
<comment type="catalytic activity">
    <reaction evidence="13 14">
        <text>di-trans,octa-cis-undecaprenyl diphosphate + H2O = di-trans,octa-cis-undecaprenyl phosphate + phosphate + H(+)</text>
        <dbReference type="Rhea" id="RHEA:28094"/>
        <dbReference type="ChEBI" id="CHEBI:15377"/>
        <dbReference type="ChEBI" id="CHEBI:15378"/>
        <dbReference type="ChEBI" id="CHEBI:43474"/>
        <dbReference type="ChEBI" id="CHEBI:58405"/>
        <dbReference type="ChEBI" id="CHEBI:60392"/>
        <dbReference type="EC" id="3.6.1.27"/>
    </reaction>
</comment>
<keyword evidence="7 14" id="KW-0378">Hydrolase</keyword>
<dbReference type="PANTHER" id="PTHR30622:SF4">
    <property type="entry name" value="UNDECAPRENYL-DIPHOSPHATASE"/>
    <property type="match status" value="1"/>
</dbReference>
<evidence type="ECO:0000256" key="14">
    <source>
        <dbReference type="HAMAP-Rule" id="MF_01006"/>
    </source>
</evidence>
<organism evidence="15 16">
    <name type="scientific">SAR86 cluster bacterium SAR86B</name>
    <dbReference type="NCBI Taxonomy" id="1123867"/>
    <lineage>
        <taxon>Bacteria</taxon>
        <taxon>Pseudomonadati</taxon>
        <taxon>Pseudomonadota</taxon>
        <taxon>Gammaproteobacteria</taxon>
        <taxon>SAR86 cluster</taxon>
    </lineage>
</organism>
<comment type="miscellaneous">
    <text evidence="14">Bacitracin is thought to be involved in the inhibition of peptidoglycan synthesis by sequestering undecaprenyl diphosphate, thereby reducing the pool of lipid carrier available.</text>
</comment>
<evidence type="ECO:0000256" key="12">
    <source>
        <dbReference type="ARBA" id="ARBA00032932"/>
    </source>
</evidence>
<evidence type="ECO:0000256" key="10">
    <source>
        <dbReference type="ARBA" id="ARBA00023251"/>
    </source>
</evidence>
<dbReference type="GO" id="GO:0071555">
    <property type="term" value="P:cell wall organization"/>
    <property type="evidence" value="ECO:0007669"/>
    <property type="project" value="UniProtKB-KW"/>
</dbReference>
<feature type="transmembrane region" description="Helical" evidence="14">
    <location>
        <begin position="142"/>
        <end position="163"/>
    </location>
</feature>
<dbReference type="GO" id="GO:0009252">
    <property type="term" value="P:peptidoglycan biosynthetic process"/>
    <property type="evidence" value="ECO:0007669"/>
    <property type="project" value="UniProtKB-KW"/>
</dbReference>
<dbReference type="Proteomes" id="UP000010116">
    <property type="component" value="Unassembled WGS sequence"/>
</dbReference>
<keyword evidence="6 14" id="KW-0812">Transmembrane</keyword>
<comment type="subcellular location">
    <subcellularLocation>
        <location evidence="1 14">Cell membrane</location>
        <topology evidence="1 14">Multi-pass membrane protein</topology>
    </subcellularLocation>
</comment>
<dbReference type="NCBIfam" id="TIGR00753">
    <property type="entry name" value="undec_PP_bacA"/>
    <property type="match status" value="1"/>
</dbReference>
<comment type="similarity">
    <text evidence="2 14">Belongs to the UppP family.</text>
</comment>
<name>J4WVV1_9GAMM</name>
<gene>
    <name evidence="14 15" type="primary">uppP</name>
    <name evidence="15" type="ORF">NT02SARS_1222</name>
</gene>
<keyword evidence="8 14" id="KW-1133">Transmembrane helix</keyword>
<keyword evidence="14" id="KW-0573">Peptidoglycan synthesis</keyword>
<dbReference type="GO" id="GO:0008360">
    <property type="term" value="P:regulation of cell shape"/>
    <property type="evidence" value="ECO:0007669"/>
    <property type="project" value="UniProtKB-KW"/>
</dbReference>
<reference evidence="15 16" key="1">
    <citation type="journal article" date="2012" name="ISME J.">
        <title>Genomic insights to SAR86, an abundant and uncultivated marine bacterial lineage.</title>
        <authorList>
            <person name="Dupont C.L."/>
            <person name="Rusch D.B."/>
            <person name="Yooseph S."/>
            <person name="Lombardo M.J."/>
            <person name="Richter R.A."/>
            <person name="Valas R."/>
            <person name="Novotny M."/>
            <person name="Yee-Greenbaum J."/>
            <person name="Selengut J.D."/>
            <person name="Haft D.H."/>
            <person name="Halpern A.L."/>
            <person name="Lasken R.S."/>
            <person name="Nealson K."/>
            <person name="Friedman R."/>
            <person name="Venter J.C."/>
        </authorList>
    </citation>
    <scope>NUCLEOTIDE SEQUENCE [LARGE SCALE GENOMIC DNA]</scope>
</reference>
<evidence type="ECO:0000256" key="2">
    <source>
        <dbReference type="ARBA" id="ARBA00010621"/>
    </source>
</evidence>
<keyword evidence="9 14" id="KW-0472">Membrane</keyword>
<keyword evidence="10 14" id="KW-0046">Antibiotic resistance</keyword>
<comment type="function">
    <text evidence="14">Catalyzes the dephosphorylation of undecaprenyl diphosphate (UPP). Confers resistance to bacitracin.</text>
</comment>
<feature type="transmembrane region" description="Helical" evidence="14">
    <location>
        <begin position="214"/>
        <end position="236"/>
    </location>
</feature>
<evidence type="ECO:0000256" key="6">
    <source>
        <dbReference type="ARBA" id="ARBA00022692"/>
    </source>
</evidence>
<evidence type="ECO:0000256" key="13">
    <source>
        <dbReference type="ARBA" id="ARBA00047594"/>
    </source>
</evidence>
<feature type="transmembrane region" description="Helical" evidence="14">
    <location>
        <begin position="107"/>
        <end position="130"/>
    </location>
</feature>
<dbReference type="GO" id="GO:0050380">
    <property type="term" value="F:undecaprenyl-diphosphatase activity"/>
    <property type="evidence" value="ECO:0007669"/>
    <property type="project" value="UniProtKB-UniRule"/>
</dbReference>
<dbReference type="HAMAP" id="MF_01006">
    <property type="entry name" value="Undec_diphosphatase"/>
    <property type="match status" value="1"/>
</dbReference>
<feature type="transmembrane region" description="Helical" evidence="14">
    <location>
        <begin position="183"/>
        <end position="202"/>
    </location>
</feature>
<evidence type="ECO:0000313" key="15">
    <source>
        <dbReference type="EMBL" id="EJP72455.1"/>
    </source>
</evidence>
<dbReference type="PANTHER" id="PTHR30622">
    <property type="entry name" value="UNDECAPRENYL-DIPHOSPHATASE"/>
    <property type="match status" value="1"/>
</dbReference>
<feature type="transmembrane region" description="Helical" evidence="14">
    <location>
        <begin position="242"/>
        <end position="262"/>
    </location>
</feature>
<dbReference type="GO" id="GO:0046677">
    <property type="term" value="P:response to antibiotic"/>
    <property type="evidence" value="ECO:0007669"/>
    <property type="project" value="UniProtKB-UniRule"/>
</dbReference>
<dbReference type="EC" id="3.6.1.27" evidence="3 14"/>